<dbReference type="Proteomes" id="UP001060039">
    <property type="component" value="Chromosome"/>
</dbReference>
<feature type="transmembrane region" description="Helical" evidence="1">
    <location>
        <begin position="31"/>
        <end position="52"/>
    </location>
</feature>
<name>A0ABY5FUL3_9MICO</name>
<evidence type="ECO:0000256" key="1">
    <source>
        <dbReference type="SAM" id="Phobius"/>
    </source>
</evidence>
<sequence>MNILAVAVSIFLFVSSFVLFAYAYAVPEEFAAIVFFTGIMSASLSLAIPFHLMGRRDS</sequence>
<keyword evidence="1" id="KW-1133">Transmembrane helix</keyword>
<keyword evidence="1" id="KW-0812">Transmembrane</keyword>
<dbReference type="RefSeq" id="WP_255158998.1">
    <property type="nucleotide sequence ID" value="NZ_CP101497.1"/>
</dbReference>
<accession>A0ABY5FUL3</accession>
<evidence type="ECO:0000313" key="3">
    <source>
        <dbReference type="Proteomes" id="UP001060039"/>
    </source>
</evidence>
<keyword evidence="1" id="KW-0472">Membrane</keyword>
<reference evidence="2" key="1">
    <citation type="submission" date="2022-07" db="EMBL/GenBank/DDBJ databases">
        <title>Taxonomic analysis of Microcella humidisoli nov. sp., isolated from riverside soil.</title>
        <authorList>
            <person name="Molina K.M."/>
            <person name="Kim S.B."/>
        </authorList>
    </citation>
    <scope>NUCLEOTIDE SEQUENCE</scope>
    <source>
        <strain evidence="2">MMS21-STM10</strain>
    </source>
</reference>
<organism evidence="2 3">
    <name type="scientific">Microcella humidisoli</name>
    <dbReference type="NCBI Taxonomy" id="2963406"/>
    <lineage>
        <taxon>Bacteria</taxon>
        <taxon>Bacillati</taxon>
        <taxon>Actinomycetota</taxon>
        <taxon>Actinomycetes</taxon>
        <taxon>Micrococcales</taxon>
        <taxon>Microbacteriaceae</taxon>
        <taxon>Microcella</taxon>
    </lineage>
</organism>
<evidence type="ECO:0000313" key="2">
    <source>
        <dbReference type="EMBL" id="UTT61856.1"/>
    </source>
</evidence>
<proteinExistence type="predicted"/>
<dbReference type="EMBL" id="CP101497">
    <property type="protein sequence ID" value="UTT61856.1"/>
    <property type="molecule type" value="Genomic_DNA"/>
</dbReference>
<protein>
    <submittedName>
        <fullName evidence="2">Uncharacterized protein</fullName>
    </submittedName>
</protein>
<gene>
    <name evidence="2" type="ORF">NNL39_09235</name>
</gene>
<keyword evidence="3" id="KW-1185">Reference proteome</keyword>